<evidence type="ECO:0000313" key="3">
    <source>
        <dbReference type="Proteomes" id="UP000273143"/>
    </source>
</evidence>
<dbReference type="KEGG" id="emo:DM558_04645"/>
<organism evidence="2 3">
    <name type="scientific">Entomomonas moraniae</name>
    <dbReference type="NCBI Taxonomy" id="2213226"/>
    <lineage>
        <taxon>Bacteria</taxon>
        <taxon>Pseudomonadati</taxon>
        <taxon>Pseudomonadota</taxon>
        <taxon>Gammaproteobacteria</taxon>
        <taxon>Pseudomonadales</taxon>
        <taxon>Pseudomonadaceae</taxon>
        <taxon>Entomomonas</taxon>
    </lineage>
</organism>
<dbReference type="RefSeq" id="WP_127162250.1">
    <property type="nucleotide sequence ID" value="NZ_CP029822.1"/>
</dbReference>
<dbReference type="Pfam" id="PF01575">
    <property type="entry name" value="MaoC_dehydratas"/>
    <property type="match status" value="1"/>
</dbReference>
<dbReference type="InterPro" id="IPR029069">
    <property type="entry name" value="HotDog_dom_sf"/>
</dbReference>
<dbReference type="SUPFAM" id="SSF54637">
    <property type="entry name" value="Thioesterase/thiol ester dehydrase-isomerase"/>
    <property type="match status" value="1"/>
</dbReference>
<reference evidence="3" key="1">
    <citation type="submission" date="2018-06" db="EMBL/GenBank/DDBJ databases">
        <title>Complete genome of Pseudomonas insecticola strain QZS01.</title>
        <authorList>
            <person name="Wang J."/>
            <person name="Su Q."/>
        </authorList>
    </citation>
    <scope>NUCLEOTIDE SEQUENCE [LARGE SCALE GENOMIC DNA]</scope>
    <source>
        <strain evidence="3">QZS01</strain>
    </source>
</reference>
<dbReference type="Proteomes" id="UP000273143">
    <property type="component" value="Chromosome"/>
</dbReference>
<proteinExistence type="predicted"/>
<keyword evidence="3" id="KW-1185">Reference proteome</keyword>
<evidence type="ECO:0000259" key="1">
    <source>
        <dbReference type="Pfam" id="PF01575"/>
    </source>
</evidence>
<evidence type="ECO:0000313" key="2">
    <source>
        <dbReference type="EMBL" id="AZS50106.1"/>
    </source>
</evidence>
<sequence>MIKQFTHNDIKQWADFSGDHNKVHFDKEIAVKNGLQDIIVQGMLVLMEAKLKYAPHIKANSCVNFYLKQPVYVNEQIQYQFSERDNKFSCKISDEENVVVTSKLNHDNQPIFDKPANKIDISADFFHEQVDLFKQEYPYVISNWVMMDSLLFSVCFKYQKGDPFYKKALKITKEPDKGKVVTYQADQKIYIPERLLSNEKIDFSKLSIFFEDKDVIKEDYSVYSLLDYQVMEGSQLLYQSSMGSMTKAHIA</sequence>
<dbReference type="InterPro" id="IPR002539">
    <property type="entry name" value="MaoC-like_dom"/>
</dbReference>
<feature type="domain" description="MaoC-like" evidence="1">
    <location>
        <begin position="5"/>
        <end position="96"/>
    </location>
</feature>
<name>A0A3S9XCJ6_9GAMM</name>
<accession>A0A3S9XCJ6</accession>
<dbReference type="AlphaFoldDB" id="A0A3S9XCJ6"/>
<protein>
    <recommendedName>
        <fullName evidence="1">MaoC-like domain-containing protein</fullName>
    </recommendedName>
</protein>
<dbReference type="EMBL" id="CP029822">
    <property type="protein sequence ID" value="AZS50106.1"/>
    <property type="molecule type" value="Genomic_DNA"/>
</dbReference>
<gene>
    <name evidence="2" type="ORF">DM558_04645</name>
</gene>
<dbReference type="Gene3D" id="3.10.129.10">
    <property type="entry name" value="Hotdog Thioesterase"/>
    <property type="match status" value="1"/>
</dbReference>